<proteinExistence type="predicted"/>
<dbReference type="EMBL" id="LWLG01000002">
    <property type="protein sequence ID" value="OAQ21384.1"/>
    <property type="molecule type" value="Genomic_DNA"/>
</dbReference>
<sequence length="190" mass="21681">MKVLEAVGLVLILCLFFGTVVLASDLEKIQQLNLVYKDFRLGDKLEGAKDLRPLKGALPGTLRFKNGSLVVAIEEKSRRILALYDEFPRIAPQELQRLVGELMGLLGEPTFEAHDKILFWYFSPKGKISSETFNRIVEKGEEPKILAIVKLYCDHKIVEFANQKDPKARAKVYVTFYSPLLIRKIMQAWL</sequence>
<gene>
    <name evidence="1" type="ORF">TDIS_0605</name>
</gene>
<dbReference type="AlphaFoldDB" id="A0A179D5L0"/>
<accession>A0A179D5L0</accession>
<protein>
    <submittedName>
        <fullName evidence="1">Uncharacterized protein</fullName>
    </submittedName>
</protein>
<reference evidence="1 2" key="1">
    <citation type="submission" date="2016-04" db="EMBL/GenBank/DDBJ databases">
        <title>Genome analysis of Thermosulfurimonas dismutans, the first thermophilic sulfur-disproportionating bacterium of the phylum Thermodesulfobacteria.</title>
        <authorList>
            <person name="Mardanov A.V."/>
            <person name="Beletsky A.V."/>
            <person name="Kadnikov V.V."/>
            <person name="Slobodkin A.I."/>
            <person name="Ravin N.V."/>
        </authorList>
    </citation>
    <scope>NUCLEOTIDE SEQUENCE [LARGE SCALE GENOMIC DNA]</scope>
    <source>
        <strain evidence="1 2">S95</strain>
    </source>
</reference>
<evidence type="ECO:0000313" key="2">
    <source>
        <dbReference type="Proteomes" id="UP000078390"/>
    </source>
</evidence>
<organism evidence="1 2">
    <name type="scientific">Thermosulfurimonas dismutans</name>
    <dbReference type="NCBI Taxonomy" id="999894"/>
    <lineage>
        <taxon>Bacteria</taxon>
        <taxon>Pseudomonadati</taxon>
        <taxon>Thermodesulfobacteriota</taxon>
        <taxon>Thermodesulfobacteria</taxon>
        <taxon>Thermodesulfobacteriales</taxon>
        <taxon>Thermodesulfobacteriaceae</taxon>
        <taxon>Thermosulfurimonas</taxon>
    </lineage>
</organism>
<dbReference type="STRING" id="999894.TDIS_0605"/>
<comment type="caution">
    <text evidence="1">The sequence shown here is derived from an EMBL/GenBank/DDBJ whole genome shotgun (WGS) entry which is preliminary data.</text>
</comment>
<dbReference type="RefSeq" id="WP_153303739.1">
    <property type="nucleotide sequence ID" value="NZ_LWLG01000002.1"/>
</dbReference>
<dbReference type="Proteomes" id="UP000078390">
    <property type="component" value="Unassembled WGS sequence"/>
</dbReference>
<evidence type="ECO:0000313" key="1">
    <source>
        <dbReference type="EMBL" id="OAQ21384.1"/>
    </source>
</evidence>
<name>A0A179D5L0_9BACT</name>
<keyword evidence="2" id="KW-1185">Reference proteome</keyword>